<dbReference type="Pfam" id="PF23282">
    <property type="entry name" value="WHD_ROQ1"/>
    <property type="match status" value="1"/>
</dbReference>
<reference evidence="3 5" key="2">
    <citation type="journal article" date="2018" name="Plant J.">
        <title>The Physcomitrella patens chromosome-scale assembly reveals moss genome structure and evolution.</title>
        <authorList>
            <person name="Lang D."/>
            <person name="Ullrich K.K."/>
            <person name="Murat F."/>
            <person name="Fuchs J."/>
            <person name="Jenkins J."/>
            <person name="Haas F.B."/>
            <person name="Piednoel M."/>
            <person name="Gundlach H."/>
            <person name="Van Bel M."/>
            <person name="Meyberg R."/>
            <person name="Vives C."/>
            <person name="Morata J."/>
            <person name="Symeonidi A."/>
            <person name="Hiss M."/>
            <person name="Muchero W."/>
            <person name="Kamisugi Y."/>
            <person name="Saleh O."/>
            <person name="Blanc G."/>
            <person name="Decker E.L."/>
            <person name="van Gessel N."/>
            <person name="Grimwood J."/>
            <person name="Hayes R.D."/>
            <person name="Graham S.W."/>
            <person name="Gunter L.E."/>
            <person name="McDaniel S.F."/>
            <person name="Hoernstein S.N.W."/>
            <person name="Larsson A."/>
            <person name="Li F.W."/>
            <person name="Perroud P.F."/>
            <person name="Phillips J."/>
            <person name="Ranjan P."/>
            <person name="Rokshar D.S."/>
            <person name="Rothfels C.J."/>
            <person name="Schneider L."/>
            <person name="Shu S."/>
            <person name="Stevenson D.W."/>
            <person name="Thummler F."/>
            <person name="Tillich M."/>
            <person name="Villarreal Aguilar J.C."/>
            <person name="Widiez T."/>
            <person name="Wong G.K."/>
            <person name="Wymore A."/>
            <person name="Zhang Y."/>
            <person name="Zimmer A.D."/>
            <person name="Quatrano R.S."/>
            <person name="Mayer K.F.X."/>
            <person name="Goodstein D."/>
            <person name="Casacuberta J.M."/>
            <person name="Vandepoele K."/>
            <person name="Reski R."/>
            <person name="Cuming A.C."/>
            <person name="Tuskan G.A."/>
            <person name="Maumus F."/>
            <person name="Salse J."/>
            <person name="Schmutz J."/>
            <person name="Rensing S.A."/>
        </authorList>
    </citation>
    <scope>NUCLEOTIDE SEQUENCE [LARGE SCALE GENOMIC DNA]</scope>
    <source>
        <strain evidence="4 5">cv. Gransden 2004</strain>
    </source>
</reference>
<dbReference type="GO" id="GO:0043531">
    <property type="term" value="F:ADP binding"/>
    <property type="evidence" value="ECO:0007669"/>
    <property type="project" value="InterPro"/>
</dbReference>
<dbReference type="InterPro" id="IPR027417">
    <property type="entry name" value="P-loop_NTPase"/>
</dbReference>
<dbReference type="InParanoid" id="A0A2K1IR09"/>
<dbReference type="EnsemblPlants" id="Pp3c21_7380V3.1">
    <property type="protein sequence ID" value="Pp3c21_7380V3.1"/>
    <property type="gene ID" value="Pp3c21_7380"/>
</dbReference>
<name>A0A2K1IR09_PHYPA</name>
<dbReference type="InterPro" id="IPR058192">
    <property type="entry name" value="WHD_ROQ1-like"/>
</dbReference>
<evidence type="ECO:0000313" key="3">
    <source>
        <dbReference type="EMBL" id="PNR31713.1"/>
    </source>
</evidence>
<dbReference type="InterPro" id="IPR002182">
    <property type="entry name" value="NB-ARC"/>
</dbReference>
<dbReference type="PROSITE" id="PS00108">
    <property type="entry name" value="PROTEIN_KINASE_ST"/>
    <property type="match status" value="1"/>
</dbReference>
<dbReference type="InterPro" id="IPR011009">
    <property type="entry name" value="Kinase-like_dom_sf"/>
</dbReference>
<keyword evidence="1" id="KW-0433">Leucine-rich repeat</keyword>
<dbReference type="Gramene" id="Pp3c21_7380V3.1">
    <property type="protein sequence ID" value="Pp3c21_7380V3.1"/>
    <property type="gene ID" value="Pp3c21_7380"/>
</dbReference>
<dbReference type="Gene3D" id="1.10.8.430">
    <property type="entry name" value="Helical domain of apoptotic protease-activating factors"/>
    <property type="match status" value="1"/>
</dbReference>
<dbReference type="GO" id="GO:0006952">
    <property type="term" value="P:defense response"/>
    <property type="evidence" value="ECO:0007669"/>
    <property type="project" value="InterPro"/>
</dbReference>
<dbReference type="AlphaFoldDB" id="A0A2K1IR09"/>
<dbReference type="SUPFAM" id="SSF56112">
    <property type="entry name" value="Protein kinase-like (PK-like)"/>
    <property type="match status" value="1"/>
</dbReference>
<dbReference type="PANTHER" id="PTHR11017:SF385">
    <property type="entry name" value="DISEASE RESISTANCE PROTEIN (TIR-NBS-LRR CLASS)-RELATED"/>
    <property type="match status" value="1"/>
</dbReference>
<dbReference type="InterPro" id="IPR008271">
    <property type="entry name" value="Ser/Thr_kinase_AS"/>
</dbReference>
<sequence length="462" mass="54143">MCYLHDIYIVHRDLKLENILINIVESKITNKIFQHVVKIIDFEMSKIEVGRNPKAIENNYIYRSLRYMAPEALRNKFQSMEMCHFEVDLIQKCWRLNPLHWPKFANICERLELLKKKHLVRIGVANALKFGASKNDCYQNIECQQLHHRFSLLQVDIPEEEVFGRIQYLSQISQHCANEVKALYLVGMDGISKTTIAKATLTSVKDIYNASCFVECIESGGDCYTTCNILEQFKVKSKLKDVKEAQKMLKSFLKENKTILVFDNVKNQSQIEDVYFGEEVCKIDIEELDEEISKKLFIKHSCGRKNLSSELIEVGKQIIRACSGLLLSLKVMGAFLRENKRLRYWERALQKLKRGRELDGDKNNSNYKIWKILRISFDNLKVEEKIIQKSIFEQDVELILNTLINQSLIKVDEDGIIRVHDQLQDMGRNIVENKMEYKYTRMWNLKVDPYHGLANKLILLNY</sequence>
<evidence type="ECO:0000256" key="1">
    <source>
        <dbReference type="ARBA" id="ARBA00022614"/>
    </source>
</evidence>
<dbReference type="EMBL" id="ABEU02000021">
    <property type="protein sequence ID" value="PNR31713.1"/>
    <property type="molecule type" value="Genomic_DNA"/>
</dbReference>
<dbReference type="InterPro" id="IPR042197">
    <property type="entry name" value="Apaf_helical"/>
</dbReference>
<feature type="domain" description="Protein kinase" evidence="2">
    <location>
        <begin position="1"/>
        <end position="163"/>
    </location>
</feature>
<reference evidence="4" key="3">
    <citation type="submission" date="2020-12" db="UniProtKB">
        <authorList>
            <consortium name="EnsemblPlants"/>
        </authorList>
    </citation>
    <scope>IDENTIFICATION</scope>
</reference>
<keyword evidence="5" id="KW-1185">Reference proteome</keyword>
<dbReference type="Pfam" id="PF00069">
    <property type="entry name" value="Pkinase"/>
    <property type="match status" value="1"/>
</dbReference>
<accession>A0A2K1IR09</accession>
<dbReference type="PRINTS" id="PR00364">
    <property type="entry name" value="DISEASERSIST"/>
</dbReference>
<dbReference type="GO" id="GO:0005524">
    <property type="term" value="F:ATP binding"/>
    <property type="evidence" value="ECO:0007669"/>
    <property type="project" value="InterPro"/>
</dbReference>
<dbReference type="Pfam" id="PF00931">
    <property type="entry name" value="NB-ARC"/>
    <property type="match status" value="1"/>
</dbReference>
<gene>
    <name evidence="3" type="ORF">PHYPA_025836</name>
</gene>
<evidence type="ECO:0000313" key="4">
    <source>
        <dbReference type="EnsemblPlants" id="Pp3c21_7380V3.1"/>
    </source>
</evidence>
<evidence type="ECO:0000313" key="5">
    <source>
        <dbReference type="Proteomes" id="UP000006727"/>
    </source>
</evidence>
<dbReference type="Gene3D" id="3.40.50.300">
    <property type="entry name" value="P-loop containing nucleotide triphosphate hydrolases"/>
    <property type="match status" value="1"/>
</dbReference>
<dbReference type="PROSITE" id="PS50011">
    <property type="entry name" value="PROTEIN_KINASE_DOM"/>
    <property type="match status" value="1"/>
</dbReference>
<reference evidence="3 5" key="1">
    <citation type="journal article" date="2008" name="Science">
        <title>The Physcomitrella genome reveals evolutionary insights into the conquest of land by plants.</title>
        <authorList>
            <person name="Rensing S."/>
            <person name="Lang D."/>
            <person name="Zimmer A."/>
            <person name="Terry A."/>
            <person name="Salamov A."/>
            <person name="Shapiro H."/>
            <person name="Nishiyama T."/>
            <person name="Perroud P.-F."/>
            <person name="Lindquist E."/>
            <person name="Kamisugi Y."/>
            <person name="Tanahashi T."/>
            <person name="Sakakibara K."/>
            <person name="Fujita T."/>
            <person name="Oishi K."/>
            <person name="Shin-I T."/>
            <person name="Kuroki Y."/>
            <person name="Toyoda A."/>
            <person name="Suzuki Y."/>
            <person name="Hashimoto A."/>
            <person name="Yamaguchi K."/>
            <person name="Sugano A."/>
            <person name="Kohara Y."/>
            <person name="Fujiyama A."/>
            <person name="Anterola A."/>
            <person name="Aoki S."/>
            <person name="Ashton N."/>
            <person name="Barbazuk W.B."/>
            <person name="Barker E."/>
            <person name="Bennetzen J."/>
            <person name="Bezanilla M."/>
            <person name="Blankenship R."/>
            <person name="Cho S.H."/>
            <person name="Dutcher S."/>
            <person name="Estelle M."/>
            <person name="Fawcett J.A."/>
            <person name="Gundlach H."/>
            <person name="Hanada K."/>
            <person name="Heyl A."/>
            <person name="Hicks K.A."/>
            <person name="Hugh J."/>
            <person name="Lohr M."/>
            <person name="Mayer K."/>
            <person name="Melkozernov A."/>
            <person name="Murata T."/>
            <person name="Nelson D."/>
            <person name="Pils B."/>
            <person name="Prigge M."/>
            <person name="Reiss B."/>
            <person name="Renner T."/>
            <person name="Rombauts S."/>
            <person name="Rushton P."/>
            <person name="Sanderfoot A."/>
            <person name="Schween G."/>
            <person name="Shiu S.-H."/>
            <person name="Stueber K."/>
            <person name="Theodoulou F.L."/>
            <person name="Tu H."/>
            <person name="Van de Peer Y."/>
            <person name="Verrier P.J."/>
            <person name="Waters E."/>
            <person name="Wood A."/>
            <person name="Yang L."/>
            <person name="Cove D."/>
            <person name="Cuming A."/>
            <person name="Hasebe M."/>
            <person name="Lucas S."/>
            <person name="Mishler D.B."/>
            <person name="Reski R."/>
            <person name="Grigoriev I."/>
            <person name="Quatrano R.S."/>
            <person name="Boore J.L."/>
        </authorList>
    </citation>
    <scope>NUCLEOTIDE SEQUENCE [LARGE SCALE GENOMIC DNA]</scope>
    <source>
        <strain evidence="4 5">cv. Gransden 2004</strain>
    </source>
</reference>
<dbReference type="Gene3D" id="1.10.510.10">
    <property type="entry name" value="Transferase(Phosphotransferase) domain 1"/>
    <property type="match status" value="1"/>
</dbReference>
<organism evidence="3">
    <name type="scientific">Physcomitrium patens</name>
    <name type="common">Spreading-leaved earth moss</name>
    <name type="synonym">Physcomitrella patens</name>
    <dbReference type="NCBI Taxonomy" id="3218"/>
    <lineage>
        <taxon>Eukaryota</taxon>
        <taxon>Viridiplantae</taxon>
        <taxon>Streptophyta</taxon>
        <taxon>Embryophyta</taxon>
        <taxon>Bryophyta</taxon>
        <taxon>Bryophytina</taxon>
        <taxon>Bryopsida</taxon>
        <taxon>Funariidae</taxon>
        <taxon>Funariales</taxon>
        <taxon>Funariaceae</taxon>
        <taxon>Physcomitrium</taxon>
    </lineage>
</organism>
<dbReference type="InterPro" id="IPR044974">
    <property type="entry name" value="Disease_R_plants"/>
</dbReference>
<evidence type="ECO:0000259" key="2">
    <source>
        <dbReference type="PROSITE" id="PS50011"/>
    </source>
</evidence>
<dbReference type="GO" id="GO:0004672">
    <property type="term" value="F:protein kinase activity"/>
    <property type="evidence" value="ECO:0007669"/>
    <property type="project" value="InterPro"/>
</dbReference>
<dbReference type="SUPFAM" id="SSF52540">
    <property type="entry name" value="P-loop containing nucleoside triphosphate hydrolases"/>
    <property type="match status" value="1"/>
</dbReference>
<proteinExistence type="predicted"/>
<dbReference type="InterPro" id="IPR000719">
    <property type="entry name" value="Prot_kinase_dom"/>
</dbReference>
<protein>
    <recommendedName>
        <fullName evidence="2">Protein kinase domain-containing protein</fullName>
    </recommendedName>
</protein>
<dbReference type="Proteomes" id="UP000006727">
    <property type="component" value="Chromosome 21"/>
</dbReference>
<dbReference type="PANTHER" id="PTHR11017">
    <property type="entry name" value="LEUCINE-RICH REPEAT-CONTAINING PROTEIN"/>
    <property type="match status" value="1"/>
</dbReference>